<dbReference type="EMBL" id="JAUJYN010000006">
    <property type="protein sequence ID" value="KAK1268155.1"/>
    <property type="molecule type" value="Genomic_DNA"/>
</dbReference>
<proteinExistence type="predicted"/>
<evidence type="ECO:0000256" key="1">
    <source>
        <dbReference type="SAM" id="MobiDB-lite"/>
    </source>
</evidence>
<evidence type="ECO:0000313" key="3">
    <source>
        <dbReference type="Proteomes" id="UP001179952"/>
    </source>
</evidence>
<organism evidence="2 3">
    <name type="scientific">Acorus gramineus</name>
    <name type="common">Dwarf sweet flag</name>
    <dbReference type="NCBI Taxonomy" id="55184"/>
    <lineage>
        <taxon>Eukaryota</taxon>
        <taxon>Viridiplantae</taxon>
        <taxon>Streptophyta</taxon>
        <taxon>Embryophyta</taxon>
        <taxon>Tracheophyta</taxon>
        <taxon>Spermatophyta</taxon>
        <taxon>Magnoliopsida</taxon>
        <taxon>Liliopsida</taxon>
        <taxon>Acoraceae</taxon>
        <taxon>Acorus</taxon>
    </lineage>
</organism>
<protein>
    <submittedName>
        <fullName evidence="2">Uncharacterized protein</fullName>
    </submittedName>
</protein>
<evidence type="ECO:0000313" key="2">
    <source>
        <dbReference type="EMBL" id="KAK1268155.1"/>
    </source>
</evidence>
<reference evidence="2" key="1">
    <citation type="journal article" date="2023" name="Nat. Commun.">
        <title>Diploid and tetraploid genomes of Acorus and the evolution of monocots.</title>
        <authorList>
            <person name="Ma L."/>
            <person name="Liu K.W."/>
            <person name="Li Z."/>
            <person name="Hsiao Y.Y."/>
            <person name="Qi Y."/>
            <person name="Fu T."/>
            <person name="Tang G.D."/>
            <person name="Zhang D."/>
            <person name="Sun W.H."/>
            <person name="Liu D.K."/>
            <person name="Li Y."/>
            <person name="Chen G.Z."/>
            <person name="Liu X.D."/>
            <person name="Liao X.Y."/>
            <person name="Jiang Y.T."/>
            <person name="Yu X."/>
            <person name="Hao Y."/>
            <person name="Huang J."/>
            <person name="Zhao X.W."/>
            <person name="Ke S."/>
            <person name="Chen Y.Y."/>
            <person name="Wu W.L."/>
            <person name="Hsu J.L."/>
            <person name="Lin Y.F."/>
            <person name="Huang M.D."/>
            <person name="Li C.Y."/>
            <person name="Huang L."/>
            <person name="Wang Z.W."/>
            <person name="Zhao X."/>
            <person name="Zhong W.Y."/>
            <person name="Peng D.H."/>
            <person name="Ahmad S."/>
            <person name="Lan S."/>
            <person name="Zhang J.S."/>
            <person name="Tsai W.C."/>
            <person name="Van de Peer Y."/>
            <person name="Liu Z.J."/>
        </authorList>
    </citation>
    <scope>NUCLEOTIDE SEQUENCE</scope>
    <source>
        <strain evidence="2">SCP</strain>
    </source>
</reference>
<dbReference type="AlphaFoldDB" id="A0AAV9AV45"/>
<accession>A0AAV9AV45</accession>
<keyword evidence="3" id="KW-1185">Reference proteome</keyword>
<dbReference type="Proteomes" id="UP001179952">
    <property type="component" value="Unassembled WGS sequence"/>
</dbReference>
<comment type="caution">
    <text evidence="2">The sequence shown here is derived from an EMBL/GenBank/DDBJ whole genome shotgun (WGS) entry which is preliminary data.</text>
</comment>
<gene>
    <name evidence="2" type="ORF">QJS04_geneDACA006447</name>
</gene>
<feature type="region of interest" description="Disordered" evidence="1">
    <location>
        <begin position="1"/>
        <end position="39"/>
    </location>
</feature>
<reference evidence="2" key="2">
    <citation type="submission" date="2023-06" db="EMBL/GenBank/DDBJ databases">
        <authorList>
            <person name="Ma L."/>
            <person name="Liu K.-W."/>
            <person name="Li Z."/>
            <person name="Hsiao Y.-Y."/>
            <person name="Qi Y."/>
            <person name="Fu T."/>
            <person name="Tang G."/>
            <person name="Zhang D."/>
            <person name="Sun W.-H."/>
            <person name="Liu D.-K."/>
            <person name="Li Y."/>
            <person name="Chen G.-Z."/>
            <person name="Liu X.-D."/>
            <person name="Liao X.-Y."/>
            <person name="Jiang Y.-T."/>
            <person name="Yu X."/>
            <person name="Hao Y."/>
            <person name="Huang J."/>
            <person name="Zhao X.-W."/>
            <person name="Ke S."/>
            <person name="Chen Y.-Y."/>
            <person name="Wu W.-L."/>
            <person name="Hsu J.-L."/>
            <person name="Lin Y.-F."/>
            <person name="Huang M.-D."/>
            <person name="Li C.-Y."/>
            <person name="Huang L."/>
            <person name="Wang Z.-W."/>
            <person name="Zhao X."/>
            <person name="Zhong W.-Y."/>
            <person name="Peng D.-H."/>
            <person name="Ahmad S."/>
            <person name="Lan S."/>
            <person name="Zhang J.-S."/>
            <person name="Tsai W.-C."/>
            <person name="Van De Peer Y."/>
            <person name="Liu Z.-J."/>
        </authorList>
    </citation>
    <scope>NUCLEOTIDE SEQUENCE</scope>
    <source>
        <strain evidence="2">SCP</strain>
        <tissue evidence="2">Leaves</tissue>
    </source>
</reference>
<feature type="compositionally biased region" description="Low complexity" evidence="1">
    <location>
        <begin position="15"/>
        <end position="36"/>
    </location>
</feature>
<sequence>MEGESQGEFRETDVSPKSPFDDFGSSSSSEGSEGSFTGQKSVDEIGLLGAKLRVLEEDNRVMKEVLVQSLEERAELISEITWRFGAICRRLNRPKSGNGCRSGSLSVEHLERRNISTGLSQVLHQNSNTLLTRRSMKVNFSAFQ</sequence>
<name>A0AAV9AV45_ACOGR</name>